<keyword evidence="2" id="KW-0963">Cytoplasm</keyword>
<dbReference type="GO" id="GO:0005923">
    <property type="term" value="C:bicellular tight junction"/>
    <property type="evidence" value="ECO:0007669"/>
    <property type="project" value="TreeGrafter"/>
</dbReference>
<keyword evidence="5" id="KW-0175">Coiled coil</keyword>
<dbReference type="Proteomes" id="UP001485043">
    <property type="component" value="Unassembled WGS sequence"/>
</dbReference>
<evidence type="ECO:0000256" key="1">
    <source>
        <dbReference type="ARBA" id="ARBA00004496"/>
    </source>
</evidence>
<comment type="caution">
    <text evidence="7">The sequence shown here is derived from an EMBL/GenBank/DDBJ whole genome shotgun (WGS) entry which is preliminary data.</text>
</comment>
<evidence type="ECO:0000256" key="2">
    <source>
        <dbReference type="ARBA" id="ARBA00022490"/>
    </source>
</evidence>
<feature type="coiled-coil region" evidence="5">
    <location>
        <begin position="472"/>
        <end position="499"/>
    </location>
</feature>
<evidence type="ECO:0000256" key="3">
    <source>
        <dbReference type="ARBA" id="ARBA00023123"/>
    </source>
</evidence>
<dbReference type="PANTHER" id="PTHR46349">
    <property type="entry name" value="CINGULIN-LIKE PROTEIN 1-RELATED"/>
    <property type="match status" value="1"/>
</dbReference>
<evidence type="ECO:0000313" key="7">
    <source>
        <dbReference type="EMBL" id="KAK9868594.1"/>
    </source>
</evidence>
<dbReference type="EMBL" id="JALJOV010000021">
    <property type="protein sequence ID" value="KAK9868594.1"/>
    <property type="molecule type" value="Genomic_DNA"/>
</dbReference>
<name>A0AAW1TG33_9CHLO</name>
<comment type="subcellular location">
    <subcellularLocation>
        <location evidence="1">Cytoplasm</location>
    </subcellularLocation>
</comment>
<organism evidence="7 8">
    <name type="scientific">Apatococcus fuscideae</name>
    <dbReference type="NCBI Taxonomy" id="2026836"/>
    <lineage>
        <taxon>Eukaryota</taxon>
        <taxon>Viridiplantae</taxon>
        <taxon>Chlorophyta</taxon>
        <taxon>core chlorophytes</taxon>
        <taxon>Trebouxiophyceae</taxon>
        <taxon>Chlorellales</taxon>
        <taxon>Chlorellaceae</taxon>
        <taxon>Apatococcus</taxon>
    </lineage>
</organism>
<feature type="coiled-coil region" evidence="5">
    <location>
        <begin position="613"/>
        <end position="697"/>
    </location>
</feature>
<protein>
    <submittedName>
        <fullName evidence="7">Uncharacterized protein</fullName>
    </submittedName>
</protein>
<dbReference type="PANTHER" id="PTHR46349:SF6">
    <property type="entry name" value="MYOSIN-6-LIKE"/>
    <property type="match status" value="1"/>
</dbReference>
<proteinExistence type="predicted"/>
<evidence type="ECO:0000256" key="6">
    <source>
        <dbReference type="SAM" id="MobiDB-lite"/>
    </source>
</evidence>
<gene>
    <name evidence="7" type="ORF">WJX84_006054</name>
</gene>
<evidence type="ECO:0000256" key="5">
    <source>
        <dbReference type="SAM" id="Coils"/>
    </source>
</evidence>
<feature type="coiled-coil region" evidence="5">
    <location>
        <begin position="307"/>
        <end position="376"/>
    </location>
</feature>
<feature type="coiled-coil region" evidence="5">
    <location>
        <begin position="537"/>
        <end position="588"/>
    </location>
</feature>
<keyword evidence="8" id="KW-1185">Reference proteome</keyword>
<dbReference type="AlphaFoldDB" id="A0AAW1TG33"/>
<feature type="region of interest" description="Disordered" evidence="6">
    <location>
        <begin position="956"/>
        <end position="977"/>
    </location>
</feature>
<keyword evidence="3" id="KW-0518">Myosin</keyword>
<reference evidence="7 8" key="1">
    <citation type="journal article" date="2024" name="Nat. Commun.">
        <title>Phylogenomics reveals the evolutionary origins of lichenization in chlorophyte algae.</title>
        <authorList>
            <person name="Puginier C."/>
            <person name="Libourel C."/>
            <person name="Otte J."/>
            <person name="Skaloud P."/>
            <person name="Haon M."/>
            <person name="Grisel S."/>
            <person name="Petersen M."/>
            <person name="Berrin J.G."/>
            <person name="Delaux P.M."/>
            <person name="Dal Grande F."/>
            <person name="Keller J."/>
        </authorList>
    </citation>
    <scope>NUCLEOTIDE SEQUENCE [LARGE SCALE GENOMIC DNA]</scope>
    <source>
        <strain evidence="7 8">SAG 2523</strain>
    </source>
</reference>
<sequence>MSDQAMSPCIHEFHDPPSWSPLSAKGARITAVHLNNVMGRSGLHSHQRHVQDLASRLAAHPFLQQDELLTVLKGSPWTAAFAEARQRELLESRANAAKRDNLQQQVRDMAVRMEKMAQTSEHMGAAQIKAEADAAAAARLASAAKAASDARIADVEKSRDYYKGLLETRSQEARGLEEALASQAAEWSKQGANSAAREQDLARGQAEARRALICIREELSGAQSALQEEQARCSRLQSSYASAQQGLGAASADIRQLESALAEADAERSDARTRYLRLGDKVEALLQAEATARSSAERDRGAARLAVQEAARDVEHMMGERHELQKQLGSGRKAHRKATKRLEAAEHEAATLGAELADASRQIAALRSQTEDLTAQGRTWREQAEASQKEVAACKQQLHEKLSSREQMKADCKRDAEEHVRLTIREQEIEYERKIQDLESANKRLLASDLIVRPDDFIARTEHTRLLETALAMKQAELNREVERRLSQQERDARFALDSKETEMRKTSASHVHQVEEEHAAEVKQLTEKLSHVAGESRRLQLQNEELQQSAEHYQHETVRLKERLAELKHAQEDSEELNEAHRRLATLGHQLSTVKQKSAELTETNHGLTLHLKKAESTHAAVAKVKDKLERQVTDLQARADEAEATLAEQRISDASAIAASDSQHAALVSSMQERERQRADELKAARRAMQDLEDTHQAELLSLNAQAVMKGTLDLLAGPSGIAAERAALQSQSESIFNGACQRLHSQAVSKQQQEAQAALLGPIRQALQGSDPTASSLIQSRPSFLERLPSRRGSTAALVRMPFSSSSRQGSVARPAEPPGLAEVLQIAQQICELVRTRSTLEADVSRLREEAIAAAEAARTAAVEPLRADLENLKAELSGLQGQFLVEIEETRNAEAEKMASSEAAIQGRLRDAQRVIAQLQSTTTSLQEQLESEIGRRQALAEEMQHIQRDTSIASGLDVSTRRRGTDDGPTTLEHLKSRLQEYV</sequence>
<evidence type="ECO:0000313" key="8">
    <source>
        <dbReference type="Proteomes" id="UP001485043"/>
    </source>
</evidence>
<feature type="coiled-coil region" evidence="5">
    <location>
        <begin position="247"/>
        <end position="274"/>
    </location>
</feature>
<keyword evidence="4" id="KW-0505">Motor protein</keyword>
<accession>A0AAW1TG33</accession>
<evidence type="ECO:0000256" key="4">
    <source>
        <dbReference type="ARBA" id="ARBA00023175"/>
    </source>
</evidence>